<name>A0A268NWD2_SHOCL</name>
<evidence type="ECO:0000313" key="2">
    <source>
        <dbReference type="EMBL" id="PAE87345.1"/>
    </source>
</evidence>
<accession>A0A268NWD2</accession>
<organism evidence="2 3">
    <name type="scientific">Shouchella clausii</name>
    <name type="common">Alkalihalobacillus clausii</name>
    <dbReference type="NCBI Taxonomy" id="79880"/>
    <lineage>
        <taxon>Bacteria</taxon>
        <taxon>Bacillati</taxon>
        <taxon>Bacillota</taxon>
        <taxon>Bacilli</taxon>
        <taxon>Bacillales</taxon>
        <taxon>Bacillaceae</taxon>
        <taxon>Shouchella</taxon>
    </lineage>
</organism>
<evidence type="ECO:0000256" key="1">
    <source>
        <dbReference type="SAM" id="Phobius"/>
    </source>
</evidence>
<gene>
    <name evidence="2" type="ORF">CHH72_18720</name>
</gene>
<dbReference type="AlphaFoldDB" id="A0A268NWD2"/>
<dbReference type="Proteomes" id="UP000216207">
    <property type="component" value="Unassembled WGS sequence"/>
</dbReference>
<sequence>MKLYKCRNLLRNIVLIPSLGVLGAAISTAATMIFWNLVLYLLVRKKVGINTFSVKRIFY</sequence>
<comment type="caution">
    <text evidence="2">The sequence shown here is derived from an EMBL/GenBank/DDBJ whole genome shotgun (WGS) entry which is preliminary data.</text>
</comment>
<reference evidence="2 3" key="1">
    <citation type="submission" date="2017-07" db="EMBL/GenBank/DDBJ databases">
        <title>Isolation and whole genome analysis of endospore-forming bacteria from heroin.</title>
        <authorList>
            <person name="Kalinowski J."/>
            <person name="Ahrens B."/>
            <person name="Al-Dilaimi A."/>
            <person name="Winkler A."/>
            <person name="Wibberg D."/>
            <person name="Schleenbecker U."/>
            <person name="Ruckert C."/>
            <person name="Wolfel R."/>
            <person name="Grass G."/>
        </authorList>
    </citation>
    <scope>NUCLEOTIDE SEQUENCE [LARGE SCALE GENOMIC DNA]</scope>
    <source>
        <strain evidence="2 3">7539</strain>
    </source>
</reference>
<dbReference type="EMBL" id="NPCC01000035">
    <property type="protein sequence ID" value="PAE87345.1"/>
    <property type="molecule type" value="Genomic_DNA"/>
</dbReference>
<protein>
    <submittedName>
        <fullName evidence="2">Uncharacterized protein</fullName>
    </submittedName>
</protein>
<proteinExistence type="predicted"/>
<evidence type="ECO:0000313" key="3">
    <source>
        <dbReference type="Proteomes" id="UP000216207"/>
    </source>
</evidence>
<keyword evidence="1" id="KW-0472">Membrane</keyword>
<keyword evidence="1" id="KW-0812">Transmembrane</keyword>
<keyword evidence="1" id="KW-1133">Transmembrane helix</keyword>
<feature type="transmembrane region" description="Helical" evidence="1">
    <location>
        <begin position="20"/>
        <end position="43"/>
    </location>
</feature>